<dbReference type="InterPro" id="IPR004027">
    <property type="entry name" value="SEC_C_motif"/>
</dbReference>
<feature type="domain" description="NERD" evidence="1">
    <location>
        <begin position="333"/>
        <end position="425"/>
    </location>
</feature>
<evidence type="ECO:0000259" key="1">
    <source>
        <dbReference type="Pfam" id="PF08378"/>
    </source>
</evidence>
<gene>
    <name evidence="2" type="ORF">RU92_GL001652</name>
</gene>
<dbReference type="Pfam" id="PF02810">
    <property type="entry name" value="SEC-C"/>
    <property type="match status" value="1"/>
</dbReference>
<accession>A0A2A5SNY3</accession>
<comment type="caution">
    <text evidence="2">The sequence shown here is derived from an EMBL/GenBank/DDBJ whole genome shotgun (WGS) entry which is preliminary data.</text>
</comment>
<sequence length="758" mass="88422">MKNDIVSINKNYQLLKEDINNKISKIRYKILKCDPLNLLKMAFDARNEIALLSSITWENEDTSEFKNSGDATDIYELSIQRLAEYIQSVFAASIPSENFNSKDCTALFEEIKSDFYEIYKLTFEFYLVWGNNLTNTQPELTDAEKNFLVEAQALYQVRGKRHQIHEIEYIESLLKPHDPLFQRLFTISVKDITEGLKKLEYSLSQGSVDIFADVVSLFENRNNDSYSEDKQEIFNNAFGVGLKDVVKVTNWPEKFVKALSWEIGEDKAFFSGVDFPGWPIIDLPIAKRPFIIINKISYCFDYYSLVDNFYRAIQKAVSRTDKTYKWSDFQQIASEDMVEKMFQSILPDSTTFKSNYYYPNNEKDYAENDLLVLYDDTLLIIEVKAGSFVYTAPMLDYAAHVKSYKNLIEKADQQCTRIKSYLLKSDSANIYDSHKNIKAKIDMKKFAKIYCLTVTMDNINSAAAKVEKLVFLNLQSDSISIAIDDLMIYRDYFDSPLKFLHFLKERTRVTKESKLVINDEMEHLGLYINHNCYHMLADRINDGMLVSFDQYRVEISNYFSQLYHSSLKPRKPSQNIPLLFNQIIDYLEKNKVKKRSEITNYFLDLSTESKQEFSNRIDTMLTRQEELKRELLIKGAERTDEALGYTCCVHQDGIFETPYEARRDSTLSSLLWNGEHDRYLIDIYFNRKKEFKKIEFIKFNIADISENELPNLKTIGLSSAKRLVEQAMKTNKSIGRNELCPCGSGKKFKRCCLKRNFL</sequence>
<name>A0A2A5SNY3_LACLC</name>
<dbReference type="SUPFAM" id="SSF103642">
    <property type="entry name" value="Sec-C motif"/>
    <property type="match status" value="1"/>
</dbReference>
<dbReference type="Pfam" id="PF08378">
    <property type="entry name" value="NERD"/>
    <property type="match status" value="1"/>
</dbReference>
<proteinExistence type="predicted"/>
<dbReference type="AlphaFoldDB" id="A0A2A5SNY3"/>
<protein>
    <recommendedName>
        <fullName evidence="1">NERD domain-containing protein</fullName>
    </recommendedName>
</protein>
<dbReference type="RefSeq" id="WP_096816690.1">
    <property type="nucleotide sequence ID" value="NZ_JXKC01000022.1"/>
</dbReference>
<evidence type="ECO:0000313" key="2">
    <source>
        <dbReference type="EMBL" id="PCS15493.1"/>
    </source>
</evidence>
<dbReference type="EMBL" id="JXKC01000022">
    <property type="protein sequence ID" value="PCS15493.1"/>
    <property type="molecule type" value="Genomic_DNA"/>
</dbReference>
<dbReference type="Proteomes" id="UP000218711">
    <property type="component" value="Unassembled WGS sequence"/>
</dbReference>
<dbReference type="Gene3D" id="3.10.450.50">
    <property type="match status" value="1"/>
</dbReference>
<reference evidence="2 3" key="1">
    <citation type="submission" date="2014-12" db="EMBL/GenBank/DDBJ databases">
        <title>Draft genome sequences of 10 type strains of Lactococcus.</title>
        <authorList>
            <person name="Sun Z."/>
            <person name="Zhong Z."/>
            <person name="Liu W."/>
            <person name="Zhang W."/>
            <person name="Zhang H."/>
        </authorList>
    </citation>
    <scope>NUCLEOTIDE SEQUENCE [LARGE SCALE GENOMIC DNA]</scope>
    <source>
        <strain evidence="2 3">DSM 21502</strain>
    </source>
</reference>
<organism evidence="2 3">
    <name type="scientific">Lactococcus cremoris subsp. tructae</name>
    <dbReference type="NCBI Taxonomy" id="542833"/>
    <lineage>
        <taxon>Bacteria</taxon>
        <taxon>Bacillati</taxon>
        <taxon>Bacillota</taxon>
        <taxon>Bacilli</taxon>
        <taxon>Lactobacillales</taxon>
        <taxon>Streptococcaceae</taxon>
        <taxon>Lactococcus</taxon>
    </lineage>
</organism>
<evidence type="ECO:0000313" key="3">
    <source>
        <dbReference type="Proteomes" id="UP000218711"/>
    </source>
</evidence>
<dbReference type="InterPro" id="IPR011528">
    <property type="entry name" value="NERD"/>
</dbReference>